<protein>
    <submittedName>
        <fullName evidence="3">Probable hydrolase</fullName>
    </submittedName>
</protein>
<dbReference type="InterPro" id="IPR051400">
    <property type="entry name" value="HAD-like_hydrolase"/>
</dbReference>
<evidence type="ECO:0000313" key="3">
    <source>
        <dbReference type="EMBL" id="GAM58550.1"/>
    </source>
</evidence>
<dbReference type="PANTHER" id="PTHR46470">
    <property type="entry name" value="N-ACYLNEURAMINATE-9-PHOSPHATASE"/>
    <property type="match status" value="1"/>
</dbReference>
<dbReference type="EMBL" id="BBRZ01000092">
    <property type="protein sequence ID" value="GAM58550.1"/>
    <property type="molecule type" value="Genomic_DNA"/>
</dbReference>
<dbReference type="Gene3D" id="3.40.50.1000">
    <property type="entry name" value="HAD superfamily/HAD-like"/>
    <property type="match status" value="1"/>
</dbReference>
<comment type="caution">
    <text evidence="3">The sequence shown here is derived from an EMBL/GenBank/DDBJ whole genome shotgun (WGS) entry which is preliminary data.</text>
</comment>
<dbReference type="AlphaFoldDB" id="A0A0B8NVJ9"/>
<dbReference type="Pfam" id="PF00702">
    <property type="entry name" value="Hydrolase"/>
    <property type="match status" value="1"/>
</dbReference>
<dbReference type="SUPFAM" id="SSF56784">
    <property type="entry name" value="HAD-like"/>
    <property type="match status" value="1"/>
</dbReference>
<reference evidence="3 4" key="1">
    <citation type="submission" date="2015-01" db="EMBL/GenBank/DDBJ databases">
        <title>Vibrio sp. C1 JCM 19231 whole genome shotgun sequence.</title>
        <authorList>
            <person name="Sawabe T."/>
            <person name="Meirelles P."/>
            <person name="Feng G."/>
            <person name="Sayaka M."/>
            <person name="Hattori M."/>
            <person name="Ohkuma M."/>
        </authorList>
    </citation>
    <scope>NUCLEOTIDE SEQUENCE [LARGE SCALE GENOMIC DNA]</scope>
    <source>
        <strain evidence="4">JCM 19231</strain>
    </source>
</reference>
<dbReference type="InterPro" id="IPR023214">
    <property type="entry name" value="HAD_sf"/>
</dbReference>
<evidence type="ECO:0000313" key="4">
    <source>
        <dbReference type="Proteomes" id="UP000031671"/>
    </source>
</evidence>
<sequence>MFEWDKVQAVNGAHEALDKLSNKHEIYIATNAGDSSVLDIEQAFQRVGLAKYVTGYFCKASLGIGKRDAEFFNEIACQLKRQVSDFVMVGDSLNNDIYPALMAGMDAIWLNTLSIEINDDSVNQIVSLYQL</sequence>
<dbReference type="InterPro" id="IPR036412">
    <property type="entry name" value="HAD-like_sf"/>
</dbReference>
<evidence type="ECO:0000256" key="1">
    <source>
        <dbReference type="ARBA" id="ARBA00022801"/>
    </source>
</evidence>
<gene>
    <name evidence="3" type="ORF">JCM19231_2015</name>
</gene>
<name>A0A0B8NVJ9_9VIBR</name>
<dbReference type="Proteomes" id="UP000031671">
    <property type="component" value="Unassembled WGS sequence"/>
</dbReference>
<accession>A0A0B8NVJ9</accession>
<keyword evidence="4" id="KW-1185">Reference proteome</keyword>
<keyword evidence="2" id="KW-0460">Magnesium</keyword>
<evidence type="ECO:0000256" key="2">
    <source>
        <dbReference type="ARBA" id="ARBA00022842"/>
    </source>
</evidence>
<dbReference type="GO" id="GO:0016787">
    <property type="term" value="F:hydrolase activity"/>
    <property type="evidence" value="ECO:0007669"/>
    <property type="project" value="UniProtKB-KW"/>
</dbReference>
<organism evidence="3 4">
    <name type="scientific">Vibrio ishigakensis</name>
    <dbReference type="NCBI Taxonomy" id="1481914"/>
    <lineage>
        <taxon>Bacteria</taxon>
        <taxon>Pseudomonadati</taxon>
        <taxon>Pseudomonadota</taxon>
        <taxon>Gammaproteobacteria</taxon>
        <taxon>Vibrionales</taxon>
        <taxon>Vibrionaceae</taxon>
        <taxon>Vibrio</taxon>
    </lineage>
</organism>
<reference evidence="3 4" key="2">
    <citation type="submission" date="2015-01" db="EMBL/GenBank/DDBJ databases">
        <authorList>
            <consortium name="NBRP consortium"/>
            <person name="Sawabe T."/>
            <person name="Meirelles P."/>
            <person name="Feng G."/>
            <person name="Sayaka M."/>
            <person name="Hattori M."/>
            <person name="Ohkuma M."/>
        </authorList>
    </citation>
    <scope>NUCLEOTIDE SEQUENCE [LARGE SCALE GENOMIC DNA]</scope>
    <source>
        <strain evidence="4">JCM 19231</strain>
    </source>
</reference>
<keyword evidence="1 3" id="KW-0378">Hydrolase</keyword>
<proteinExistence type="predicted"/>